<comment type="similarity">
    <text evidence="2">Belongs to the acetate uptake transporter (AceTr) (TC 2.A.96) family.</text>
</comment>
<evidence type="ECO:0000256" key="1">
    <source>
        <dbReference type="ARBA" id="ARBA00004141"/>
    </source>
</evidence>
<keyword evidence="4 6" id="KW-1133">Transmembrane helix</keyword>
<evidence type="ECO:0000256" key="2">
    <source>
        <dbReference type="ARBA" id="ARBA00005587"/>
    </source>
</evidence>
<feature type="transmembrane region" description="Helical" evidence="6">
    <location>
        <begin position="38"/>
        <end position="55"/>
    </location>
</feature>
<feature type="transmembrane region" description="Helical" evidence="6">
    <location>
        <begin position="156"/>
        <end position="174"/>
    </location>
</feature>
<proteinExistence type="inferred from homology"/>
<feature type="transmembrane region" description="Helical" evidence="6">
    <location>
        <begin position="186"/>
        <end position="209"/>
    </location>
</feature>
<dbReference type="AlphaFoldDB" id="A0AAF0Y9S6"/>
<reference evidence="7" key="1">
    <citation type="submission" date="2023-10" db="EMBL/GenBank/DDBJ databases">
        <authorList>
            <person name="Noh H."/>
        </authorList>
    </citation>
    <scope>NUCLEOTIDE SEQUENCE</scope>
    <source>
        <strain evidence="7">DUCC4014</strain>
    </source>
</reference>
<dbReference type="EMBL" id="CP086717">
    <property type="protein sequence ID" value="WOO82537.1"/>
    <property type="molecule type" value="Genomic_DNA"/>
</dbReference>
<evidence type="ECO:0000256" key="6">
    <source>
        <dbReference type="SAM" id="Phobius"/>
    </source>
</evidence>
<evidence type="ECO:0000313" key="8">
    <source>
        <dbReference type="Proteomes" id="UP000827549"/>
    </source>
</evidence>
<dbReference type="NCBIfam" id="NF038013">
    <property type="entry name" value="AceTr_1"/>
    <property type="match status" value="1"/>
</dbReference>
<keyword evidence="3 6" id="KW-0812">Transmembrane</keyword>
<dbReference type="PANTHER" id="PTHR31123">
    <property type="entry name" value="ACCUMULATION OF DYADS PROTEIN 2-RELATED"/>
    <property type="match status" value="1"/>
</dbReference>
<organism evidence="7 8">
    <name type="scientific">Vanrija pseudolonga</name>
    <dbReference type="NCBI Taxonomy" id="143232"/>
    <lineage>
        <taxon>Eukaryota</taxon>
        <taxon>Fungi</taxon>
        <taxon>Dikarya</taxon>
        <taxon>Basidiomycota</taxon>
        <taxon>Agaricomycotina</taxon>
        <taxon>Tremellomycetes</taxon>
        <taxon>Trichosporonales</taxon>
        <taxon>Trichosporonaceae</taxon>
        <taxon>Vanrija</taxon>
    </lineage>
</organism>
<dbReference type="InterPro" id="IPR051633">
    <property type="entry name" value="AceTr"/>
</dbReference>
<sequence length="225" mass="24153">MSARYDAEKGDTVPSDYHHHAAVVTAAPYSPPKRANPTPLGLFSFASTTLLLSFLNANVRGLHAANMVVGMAFFVGGIAQFVAGIFEYYAGATFGFTAFVTYGCFWGSIGCIFWPSSGILAAYKTPEDLNSALGLFMMVWFVFTTIMTIGTIRSNVGLFCVFFSVDITFLLLGIGHLTINPHILQAGGYVGIIAAFFAYYVATSALYAAEGMPFSLPVVPLVKDD</sequence>
<accession>A0AAF0Y9S6</accession>
<dbReference type="GeneID" id="87809248"/>
<dbReference type="GO" id="GO:0005886">
    <property type="term" value="C:plasma membrane"/>
    <property type="evidence" value="ECO:0007669"/>
    <property type="project" value="TreeGrafter"/>
</dbReference>
<keyword evidence="8" id="KW-1185">Reference proteome</keyword>
<dbReference type="Pfam" id="PF01184">
    <property type="entry name" value="Gpr1_Fun34_YaaH"/>
    <property type="match status" value="1"/>
</dbReference>
<gene>
    <name evidence="7" type="primary">ATO2_0</name>
    <name evidence="7" type="ORF">LOC62_04G006021</name>
</gene>
<feature type="transmembrane region" description="Helical" evidence="6">
    <location>
        <begin position="67"/>
        <end position="90"/>
    </location>
</feature>
<dbReference type="InterPro" id="IPR000791">
    <property type="entry name" value="Gpr1/Fun34/SatP-like"/>
</dbReference>
<evidence type="ECO:0000313" key="7">
    <source>
        <dbReference type="EMBL" id="WOO82537.1"/>
    </source>
</evidence>
<evidence type="ECO:0000256" key="4">
    <source>
        <dbReference type="ARBA" id="ARBA00022989"/>
    </source>
</evidence>
<evidence type="ECO:0000256" key="5">
    <source>
        <dbReference type="ARBA" id="ARBA00023136"/>
    </source>
</evidence>
<keyword evidence="5 6" id="KW-0472">Membrane</keyword>
<dbReference type="PANTHER" id="PTHR31123:SF1">
    <property type="entry name" value="ACCUMULATION OF DYADS PROTEIN 2-RELATED"/>
    <property type="match status" value="1"/>
</dbReference>
<comment type="subcellular location">
    <subcellularLocation>
        <location evidence="1">Membrane</location>
        <topology evidence="1">Multi-pass membrane protein</topology>
    </subcellularLocation>
</comment>
<feature type="transmembrane region" description="Helical" evidence="6">
    <location>
        <begin position="96"/>
        <end position="120"/>
    </location>
</feature>
<dbReference type="GO" id="GO:0015123">
    <property type="term" value="F:acetate transmembrane transporter activity"/>
    <property type="evidence" value="ECO:0007669"/>
    <property type="project" value="TreeGrafter"/>
</dbReference>
<dbReference type="Proteomes" id="UP000827549">
    <property type="component" value="Chromosome 4"/>
</dbReference>
<evidence type="ECO:0000256" key="3">
    <source>
        <dbReference type="ARBA" id="ARBA00022692"/>
    </source>
</evidence>
<name>A0AAF0Y9S6_9TREE</name>
<dbReference type="RefSeq" id="XP_062628569.1">
    <property type="nucleotide sequence ID" value="XM_062772585.1"/>
</dbReference>
<protein>
    <submittedName>
        <fullName evidence="7">Ammonia transport outward protein 2</fullName>
    </submittedName>
</protein>
<feature type="transmembrane region" description="Helical" evidence="6">
    <location>
        <begin position="132"/>
        <end position="150"/>
    </location>
</feature>